<dbReference type="Gene3D" id="3.40.50.410">
    <property type="entry name" value="von Willebrand factor, type A domain"/>
    <property type="match status" value="1"/>
</dbReference>
<keyword evidence="1" id="KW-0732">Signal</keyword>
<evidence type="ECO:0000256" key="1">
    <source>
        <dbReference type="SAM" id="SignalP"/>
    </source>
</evidence>
<evidence type="ECO:0000313" key="3">
    <source>
        <dbReference type="Proteomes" id="UP000009168"/>
    </source>
</evidence>
<feature type="chain" id="PRO_5003712355" evidence="1">
    <location>
        <begin position="23"/>
        <end position="375"/>
    </location>
</feature>
<dbReference type="InterPro" id="IPR036465">
    <property type="entry name" value="vWFA_dom_sf"/>
</dbReference>
<dbReference type="KEGG" id="tet:TTHERM_00298280"/>
<feature type="signal peptide" evidence="1">
    <location>
        <begin position="1"/>
        <end position="22"/>
    </location>
</feature>
<dbReference type="HOGENOM" id="CLU_738700_0_0_1"/>
<dbReference type="EMBL" id="GG662449">
    <property type="protein sequence ID" value="EAS04217.1"/>
    <property type="molecule type" value="Genomic_DNA"/>
</dbReference>
<dbReference type="GeneID" id="7839809"/>
<name>I7M3S6_TETTS</name>
<organism evidence="2 3">
    <name type="scientific">Tetrahymena thermophila (strain SB210)</name>
    <dbReference type="NCBI Taxonomy" id="312017"/>
    <lineage>
        <taxon>Eukaryota</taxon>
        <taxon>Sar</taxon>
        <taxon>Alveolata</taxon>
        <taxon>Ciliophora</taxon>
        <taxon>Intramacronucleata</taxon>
        <taxon>Oligohymenophorea</taxon>
        <taxon>Hymenostomatida</taxon>
        <taxon>Tetrahymenina</taxon>
        <taxon>Tetrahymenidae</taxon>
        <taxon>Tetrahymena</taxon>
    </lineage>
</organism>
<dbReference type="Proteomes" id="UP000009168">
    <property type="component" value="Unassembled WGS sequence"/>
</dbReference>
<keyword evidence="3" id="KW-1185">Reference proteome</keyword>
<sequence>MNKVLLALLAATALSTIGLTIGLYQDSQQQDLQMTGPSPYISFIDETSVDTFIMTLLGKSDQEQLSAIKSFILQQRKFFNANQILKILVILKESVYPEYNLVRNYAIEVMKPYIGPLTTAEAQQILKIISVTDGIASGVIVSQIYDLQGNIENQQSLNMTLSTYDNMLYKQLSSQQYSKYFYNNFLITSEGKHVAFIIDQSKTMGTIAFTKEDGTNVTRYDLLRQFSYSKNDIFQSYTAFSYILMGNYTDYRCNSCPTGSYEQRKAMNSFVGNVYRNGGESNLFDSLRDLLSNPYNQITDLYIWSDGIITEGIDRISDFVHMVIQTNPLRRNNIRINTVSFLVGGDEPQSVKDNATQLLKTLADMTGGTYIEVTA</sequence>
<dbReference type="AlphaFoldDB" id="I7M3S6"/>
<accession>I7M3S6</accession>
<proteinExistence type="predicted"/>
<gene>
    <name evidence="2" type="ORF">TTHERM_00298280</name>
</gene>
<dbReference type="RefSeq" id="XP_001024462.1">
    <property type="nucleotide sequence ID" value="XM_001024462.1"/>
</dbReference>
<dbReference type="SUPFAM" id="SSF53300">
    <property type="entry name" value="vWA-like"/>
    <property type="match status" value="1"/>
</dbReference>
<protein>
    <submittedName>
        <fullName evidence="2">von willebrand factor type A domain protein</fullName>
    </submittedName>
</protein>
<reference evidence="3" key="1">
    <citation type="journal article" date="2006" name="PLoS Biol.">
        <title>Macronuclear genome sequence of the ciliate Tetrahymena thermophila, a model eukaryote.</title>
        <authorList>
            <person name="Eisen J.A."/>
            <person name="Coyne R.S."/>
            <person name="Wu M."/>
            <person name="Wu D."/>
            <person name="Thiagarajan M."/>
            <person name="Wortman J.R."/>
            <person name="Badger J.H."/>
            <person name="Ren Q."/>
            <person name="Amedeo P."/>
            <person name="Jones K.M."/>
            <person name="Tallon L.J."/>
            <person name="Delcher A.L."/>
            <person name="Salzberg S.L."/>
            <person name="Silva J.C."/>
            <person name="Haas B.J."/>
            <person name="Majoros W.H."/>
            <person name="Farzad M."/>
            <person name="Carlton J.M."/>
            <person name="Smith R.K. Jr."/>
            <person name="Garg J."/>
            <person name="Pearlman R.E."/>
            <person name="Karrer K.M."/>
            <person name="Sun L."/>
            <person name="Manning G."/>
            <person name="Elde N.C."/>
            <person name="Turkewitz A.P."/>
            <person name="Asai D.J."/>
            <person name="Wilkes D.E."/>
            <person name="Wang Y."/>
            <person name="Cai H."/>
            <person name="Collins K."/>
            <person name="Stewart B.A."/>
            <person name="Lee S.R."/>
            <person name="Wilamowska K."/>
            <person name="Weinberg Z."/>
            <person name="Ruzzo W.L."/>
            <person name="Wloga D."/>
            <person name="Gaertig J."/>
            <person name="Frankel J."/>
            <person name="Tsao C.-C."/>
            <person name="Gorovsky M.A."/>
            <person name="Keeling P.J."/>
            <person name="Waller R.F."/>
            <person name="Patron N.J."/>
            <person name="Cherry J.M."/>
            <person name="Stover N.A."/>
            <person name="Krieger C.J."/>
            <person name="del Toro C."/>
            <person name="Ryder H.F."/>
            <person name="Williamson S.C."/>
            <person name="Barbeau R.A."/>
            <person name="Hamilton E.P."/>
            <person name="Orias E."/>
        </authorList>
    </citation>
    <scope>NUCLEOTIDE SEQUENCE [LARGE SCALE GENOMIC DNA]</scope>
    <source>
        <strain evidence="3">SB210</strain>
    </source>
</reference>
<evidence type="ECO:0000313" key="2">
    <source>
        <dbReference type="EMBL" id="EAS04217.1"/>
    </source>
</evidence>
<dbReference type="InParanoid" id="I7M3S6"/>